<gene>
    <name evidence="8" type="ORF">METZ01_LOCUS211034</name>
</gene>
<organism evidence="8">
    <name type="scientific">marine metagenome</name>
    <dbReference type="NCBI Taxonomy" id="408172"/>
    <lineage>
        <taxon>unclassified sequences</taxon>
        <taxon>metagenomes</taxon>
        <taxon>ecological metagenomes</taxon>
    </lineage>
</organism>
<feature type="transmembrane region" description="Helical" evidence="6">
    <location>
        <begin position="137"/>
        <end position="155"/>
    </location>
</feature>
<dbReference type="GO" id="GO:0048039">
    <property type="term" value="F:ubiquinone binding"/>
    <property type="evidence" value="ECO:0007669"/>
    <property type="project" value="TreeGrafter"/>
</dbReference>
<comment type="subcellular location">
    <subcellularLocation>
        <location evidence="1">Membrane</location>
        <topology evidence="1">Multi-pass membrane protein</topology>
    </subcellularLocation>
</comment>
<comment type="similarity">
    <text evidence="2">Belongs to the complex I subunit 4 family.</text>
</comment>
<evidence type="ECO:0000256" key="4">
    <source>
        <dbReference type="ARBA" id="ARBA00022989"/>
    </source>
</evidence>
<feature type="transmembrane region" description="Helical" evidence="6">
    <location>
        <begin position="167"/>
        <end position="187"/>
    </location>
</feature>
<feature type="transmembrane region" description="Helical" evidence="6">
    <location>
        <begin position="426"/>
        <end position="448"/>
    </location>
</feature>
<dbReference type="PRINTS" id="PR01437">
    <property type="entry name" value="NUOXDRDTASE4"/>
</dbReference>
<sequence>MGLPLIVAMILTLVPADKRAVFRWGAMLSTLASMLLAIYVFAQFDTSLSVSQDSLEKEYGYAFTQRAPWIDSLNISFHVGVDGIGVVMVLMASIVAFAAACCAGEIKAREKEFTILLLLMAGGILGAFMSLDVFQMYFLHELALVPTFIMIGVWGRGKNRDYAAYKITLYLSLGALIALAGLILLYMEFETFSLLGMLDHLHTQQIPTGKQNLIFALLMFGLGILVSLWPFHTWAPLGYGAAPTPTAMMHAGVIKKFGLFMLIRVALPLLPEGAQTWLPVLAWLCLGNILYCGLVAMRQKDLNQLIGNSSVAHMGFVFLGIASLTTIGLTGAVMVMFAHGLLAALAFGLSGYLHTQTRTLDMEKVSGLLKGMPFWGTTMIMALLAGCGLPGFANFAGEITVFFGAWSIPTFEAGQKLTHPLQEYSLQFRVVTIIAIWSALVIGAVYMLRAIRNLLHGEPDIDTPKVEDIAHWK</sequence>
<keyword evidence="5 6" id="KW-0472">Membrane</keyword>
<feature type="transmembrane region" description="Helical" evidence="6">
    <location>
        <begin position="333"/>
        <end position="353"/>
    </location>
</feature>
<evidence type="ECO:0000256" key="6">
    <source>
        <dbReference type="SAM" id="Phobius"/>
    </source>
</evidence>
<dbReference type="Pfam" id="PF00361">
    <property type="entry name" value="Proton_antipo_M"/>
    <property type="match status" value="1"/>
</dbReference>
<dbReference type="PANTHER" id="PTHR43507">
    <property type="entry name" value="NADH-UBIQUINONE OXIDOREDUCTASE CHAIN 4"/>
    <property type="match status" value="1"/>
</dbReference>
<feature type="transmembrane region" description="Helical" evidence="6">
    <location>
        <begin position="276"/>
        <end position="297"/>
    </location>
</feature>
<evidence type="ECO:0000259" key="7">
    <source>
        <dbReference type="Pfam" id="PF00361"/>
    </source>
</evidence>
<feature type="transmembrane region" description="Helical" evidence="6">
    <location>
        <begin position="21"/>
        <end position="42"/>
    </location>
</feature>
<feature type="transmembrane region" description="Helical" evidence="6">
    <location>
        <begin position="213"/>
        <end position="232"/>
    </location>
</feature>
<dbReference type="AlphaFoldDB" id="A0A382F5D6"/>
<feature type="transmembrane region" description="Helical" evidence="6">
    <location>
        <begin position="113"/>
        <end position="131"/>
    </location>
</feature>
<feature type="non-terminal residue" evidence="8">
    <location>
        <position position="473"/>
    </location>
</feature>
<dbReference type="GO" id="GO:0008137">
    <property type="term" value="F:NADH dehydrogenase (ubiquinone) activity"/>
    <property type="evidence" value="ECO:0007669"/>
    <property type="project" value="InterPro"/>
</dbReference>
<protein>
    <recommendedName>
        <fullName evidence="7">NADH:quinone oxidoreductase/Mrp antiporter transmembrane domain-containing protein</fullName>
    </recommendedName>
</protein>
<dbReference type="GO" id="GO:0042773">
    <property type="term" value="P:ATP synthesis coupled electron transport"/>
    <property type="evidence" value="ECO:0007669"/>
    <property type="project" value="InterPro"/>
</dbReference>
<feature type="transmembrane region" description="Helical" evidence="6">
    <location>
        <begin position="75"/>
        <end position="101"/>
    </location>
</feature>
<accession>A0A382F5D6</accession>
<dbReference type="GO" id="GO:0003954">
    <property type="term" value="F:NADH dehydrogenase activity"/>
    <property type="evidence" value="ECO:0007669"/>
    <property type="project" value="TreeGrafter"/>
</dbReference>
<feature type="domain" description="NADH:quinone oxidoreductase/Mrp antiporter transmembrane" evidence="7">
    <location>
        <begin position="130"/>
        <end position="408"/>
    </location>
</feature>
<evidence type="ECO:0000256" key="3">
    <source>
        <dbReference type="ARBA" id="ARBA00022692"/>
    </source>
</evidence>
<evidence type="ECO:0000256" key="2">
    <source>
        <dbReference type="ARBA" id="ARBA00009025"/>
    </source>
</evidence>
<keyword evidence="3 6" id="KW-0812">Transmembrane</keyword>
<proteinExistence type="inferred from homology"/>
<feature type="transmembrane region" description="Helical" evidence="6">
    <location>
        <begin position="309"/>
        <end position="327"/>
    </location>
</feature>
<dbReference type="InterPro" id="IPR001750">
    <property type="entry name" value="ND/Mrp_TM"/>
</dbReference>
<reference evidence="8" key="1">
    <citation type="submission" date="2018-05" db="EMBL/GenBank/DDBJ databases">
        <authorList>
            <person name="Lanie J.A."/>
            <person name="Ng W.-L."/>
            <person name="Kazmierczak K.M."/>
            <person name="Andrzejewski T.M."/>
            <person name="Davidsen T.M."/>
            <person name="Wayne K.J."/>
            <person name="Tettelin H."/>
            <person name="Glass J.I."/>
            <person name="Rusch D."/>
            <person name="Podicherti R."/>
            <person name="Tsui H.-C.T."/>
            <person name="Winkler M.E."/>
        </authorList>
    </citation>
    <scope>NUCLEOTIDE SEQUENCE</scope>
</reference>
<dbReference type="InterPro" id="IPR003918">
    <property type="entry name" value="NADH_UbQ_OxRdtase"/>
</dbReference>
<evidence type="ECO:0000313" key="8">
    <source>
        <dbReference type="EMBL" id="SVB58180.1"/>
    </source>
</evidence>
<dbReference type="PANTHER" id="PTHR43507:SF4">
    <property type="entry name" value="PROTON-TRANSLOCATING NADH-QUINONE OXIDOREDUCTASE, CHAIN M"/>
    <property type="match status" value="1"/>
</dbReference>
<name>A0A382F5D6_9ZZZZ</name>
<dbReference type="EMBL" id="UINC01048080">
    <property type="protein sequence ID" value="SVB58180.1"/>
    <property type="molecule type" value="Genomic_DNA"/>
</dbReference>
<keyword evidence="4 6" id="KW-1133">Transmembrane helix</keyword>
<dbReference type="GO" id="GO:0016020">
    <property type="term" value="C:membrane"/>
    <property type="evidence" value="ECO:0007669"/>
    <property type="project" value="UniProtKB-SubCell"/>
</dbReference>
<dbReference type="GO" id="GO:0015990">
    <property type="term" value="P:electron transport coupled proton transport"/>
    <property type="evidence" value="ECO:0007669"/>
    <property type="project" value="TreeGrafter"/>
</dbReference>
<feature type="transmembrane region" description="Helical" evidence="6">
    <location>
        <begin position="374"/>
        <end position="406"/>
    </location>
</feature>
<dbReference type="NCBIfam" id="TIGR01972">
    <property type="entry name" value="NDH_I_M"/>
    <property type="match status" value="1"/>
</dbReference>
<dbReference type="InterPro" id="IPR010227">
    <property type="entry name" value="NADH_Q_OxRdtase_chainM/4"/>
</dbReference>
<evidence type="ECO:0000256" key="1">
    <source>
        <dbReference type="ARBA" id="ARBA00004141"/>
    </source>
</evidence>
<evidence type="ECO:0000256" key="5">
    <source>
        <dbReference type="ARBA" id="ARBA00023136"/>
    </source>
</evidence>